<comment type="similarity">
    <text evidence="1 4 5">Belongs to the universal ribosomal protein uL13 family.</text>
</comment>
<dbReference type="InterPro" id="IPR005755">
    <property type="entry name" value="Ribosomal_uL13_euk/arc"/>
</dbReference>
<dbReference type="Pfam" id="PF00572">
    <property type="entry name" value="Ribosomal_L13"/>
    <property type="match status" value="1"/>
</dbReference>
<dbReference type="GO" id="GO:0022625">
    <property type="term" value="C:cytosolic large ribosomal subunit"/>
    <property type="evidence" value="ECO:0007669"/>
    <property type="project" value="UniProtKB-UniRule"/>
</dbReference>
<dbReference type="OrthoDB" id="7668at2157"/>
<reference evidence="6" key="1">
    <citation type="submission" date="2010-04" db="EMBL/GenBank/DDBJ databases">
        <title>Complete sequence of Methanocaldococcus infernus ME.</title>
        <authorList>
            <consortium name="US DOE Joint Genome Institute"/>
            <person name="Lucas S."/>
            <person name="Copeland A."/>
            <person name="Lapidus A."/>
            <person name="Cheng J.-F."/>
            <person name="Bruce D."/>
            <person name="Goodwin L."/>
            <person name="Pitluck S."/>
            <person name="Munk A.C."/>
            <person name="Detter J.C."/>
            <person name="Han C."/>
            <person name="Tapia R."/>
            <person name="Land M."/>
            <person name="Hauser L."/>
            <person name="Kyrpides N."/>
            <person name="Mikhailova N."/>
            <person name="Sieprawska-Lupa M."/>
            <person name="Whitman W.B."/>
            <person name="Woyke T."/>
        </authorList>
    </citation>
    <scope>NUCLEOTIDE SEQUENCE [LARGE SCALE GENOMIC DNA]</scope>
    <source>
        <strain evidence="6">ME</strain>
    </source>
</reference>
<gene>
    <name evidence="4" type="primary">rpl13</name>
    <name evidence="6" type="ordered locus">Metin_0696</name>
</gene>
<dbReference type="eggNOG" id="arCOG04242">
    <property type="taxonomic scope" value="Archaea"/>
</dbReference>
<evidence type="ECO:0000256" key="2">
    <source>
        <dbReference type="ARBA" id="ARBA00022980"/>
    </source>
</evidence>
<proteinExistence type="inferred from homology"/>
<dbReference type="CDD" id="cd00392">
    <property type="entry name" value="Ribosomal_L13"/>
    <property type="match status" value="1"/>
</dbReference>
<dbReference type="PROSITE" id="PS00783">
    <property type="entry name" value="RIBOSOMAL_L13"/>
    <property type="match status" value="1"/>
</dbReference>
<dbReference type="STRING" id="573063.Metin_0696"/>
<dbReference type="KEGG" id="mif:Metin_0696"/>
<dbReference type="HAMAP" id="MF_01366">
    <property type="entry name" value="Ribosomal_uL13"/>
    <property type="match status" value="1"/>
</dbReference>
<name>D5VS10_METIM</name>
<dbReference type="RefSeq" id="WP_013100109.1">
    <property type="nucleotide sequence ID" value="NC_014122.1"/>
</dbReference>
<dbReference type="InterPro" id="IPR036899">
    <property type="entry name" value="Ribosomal_uL13_sf"/>
</dbReference>
<dbReference type="Proteomes" id="UP000002061">
    <property type="component" value="Chromosome"/>
</dbReference>
<dbReference type="SUPFAM" id="SSF52161">
    <property type="entry name" value="Ribosomal protein L13"/>
    <property type="match status" value="1"/>
</dbReference>
<comment type="function">
    <text evidence="4">This protein is one of the early assembly proteins of the 50S ribosomal subunit, although it is not seen to bind rRNA by itself. It is important during the early stages of 50S assembly.</text>
</comment>
<evidence type="ECO:0000256" key="5">
    <source>
        <dbReference type="RuleBase" id="RU003877"/>
    </source>
</evidence>
<evidence type="ECO:0000256" key="3">
    <source>
        <dbReference type="ARBA" id="ARBA00023274"/>
    </source>
</evidence>
<dbReference type="PANTHER" id="PTHR11545:SF3">
    <property type="entry name" value="LARGE RIBOSOMAL SUBUNIT PROTEIN UL13"/>
    <property type="match status" value="1"/>
</dbReference>
<protein>
    <recommendedName>
        <fullName evidence="4">Large ribosomal subunit protein uL13</fullName>
    </recommendedName>
</protein>
<organism evidence="6 7">
    <name type="scientific">Methanocaldococcus infernus (strain DSM 11812 / JCM 15783 / ME)</name>
    <dbReference type="NCBI Taxonomy" id="573063"/>
    <lineage>
        <taxon>Archaea</taxon>
        <taxon>Methanobacteriati</taxon>
        <taxon>Methanobacteriota</taxon>
        <taxon>Methanomada group</taxon>
        <taxon>Methanococci</taxon>
        <taxon>Methanococcales</taxon>
        <taxon>Methanocaldococcaceae</taxon>
        <taxon>Methanocaldococcus</taxon>
    </lineage>
</organism>
<keyword evidence="7" id="KW-1185">Reference proteome</keyword>
<dbReference type="NCBIfam" id="TIGR01077">
    <property type="entry name" value="L13_A_E"/>
    <property type="match status" value="1"/>
</dbReference>
<evidence type="ECO:0000256" key="1">
    <source>
        <dbReference type="ARBA" id="ARBA00006227"/>
    </source>
</evidence>
<evidence type="ECO:0000313" key="6">
    <source>
        <dbReference type="EMBL" id="ADG13363.1"/>
    </source>
</evidence>
<dbReference type="NCBIfam" id="NF005004">
    <property type="entry name" value="PRK06394.1"/>
    <property type="match status" value="1"/>
</dbReference>
<evidence type="ECO:0000313" key="7">
    <source>
        <dbReference type="Proteomes" id="UP000002061"/>
    </source>
</evidence>
<keyword evidence="3 4" id="KW-0687">Ribonucleoprotein</keyword>
<dbReference type="InterPro" id="IPR005823">
    <property type="entry name" value="Ribosomal_uL13_bac-type"/>
</dbReference>
<dbReference type="GeneID" id="9131704"/>
<dbReference type="GO" id="GO:0003729">
    <property type="term" value="F:mRNA binding"/>
    <property type="evidence" value="ECO:0007669"/>
    <property type="project" value="TreeGrafter"/>
</dbReference>
<dbReference type="Gene3D" id="3.90.1180.10">
    <property type="entry name" value="Ribosomal protein L13"/>
    <property type="match status" value="1"/>
</dbReference>
<dbReference type="EMBL" id="CP002009">
    <property type="protein sequence ID" value="ADG13363.1"/>
    <property type="molecule type" value="Genomic_DNA"/>
</dbReference>
<dbReference type="GO" id="GO:0006412">
    <property type="term" value="P:translation"/>
    <property type="evidence" value="ECO:0007669"/>
    <property type="project" value="UniProtKB-UniRule"/>
</dbReference>
<dbReference type="HOGENOM" id="CLU_076922_1_0_2"/>
<dbReference type="InterPro" id="IPR005822">
    <property type="entry name" value="Ribosomal_uL13"/>
</dbReference>
<dbReference type="GO" id="GO:0003735">
    <property type="term" value="F:structural constituent of ribosome"/>
    <property type="evidence" value="ECO:0007669"/>
    <property type="project" value="UniProtKB-UniRule"/>
</dbReference>
<dbReference type="PANTHER" id="PTHR11545">
    <property type="entry name" value="RIBOSOMAL PROTEIN L13"/>
    <property type="match status" value="1"/>
</dbReference>
<keyword evidence="2 4" id="KW-0689">Ribosomal protein</keyword>
<dbReference type="PIRSF" id="PIRSF002181">
    <property type="entry name" value="Ribosomal_L13"/>
    <property type="match status" value="1"/>
</dbReference>
<evidence type="ECO:0000256" key="4">
    <source>
        <dbReference type="HAMAP-Rule" id="MF_01366"/>
    </source>
</evidence>
<accession>D5VS10</accession>
<dbReference type="GO" id="GO:0017148">
    <property type="term" value="P:negative regulation of translation"/>
    <property type="evidence" value="ECO:0007669"/>
    <property type="project" value="TreeGrafter"/>
</dbReference>
<dbReference type="AlphaFoldDB" id="D5VS10"/>
<sequence>MPTVIDAEGAILGRLASNVAKRVLRGEEIIIINAEKAIITGNKQWVIKHYQEERAKKNVANPRRFGPKFPRRPDDILRRTIRKMLPYKKAKGREAFKRVKVYVGNPLNLEPDETMKRELKSVKYITLGELSKHLGAKF</sequence>
<comment type="subunit">
    <text evidence="4">Part of the 50S ribosomal subunit.</text>
</comment>
<dbReference type="InterPro" id="IPR023563">
    <property type="entry name" value="Ribosomal_uL13_CS"/>
</dbReference>